<dbReference type="EMBL" id="NPDV01000004">
    <property type="protein sequence ID" value="PJZ54257.1"/>
    <property type="molecule type" value="Genomic_DNA"/>
</dbReference>
<keyword evidence="3" id="KW-1185">Reference proteome</keyword>
<dbReference type="SUPFAM" id="SSF110296">
    <property type="entry name" value="Oligoxyloglucan reducing end-specific cellobiohydrolase"/>
    <property type="match status" value="1"/>
</dbReference>
<accession>A0A2M9YRU8</accession>
<evidence type="ECO:0000313" key="4">
    <source>
        <dbReference type="Proteomes" id="UP000232188"/>
    </source>
</evidence>
<dbReference type="Proteomes" id="UP000232188">
    <property type="component" value="Unassembled WGS sequence"/>
</dbReference>
<dbReference type="Gene3D" id="2.120.10.10">
    <property type="match status" value="1"/>
</dbReference>
<sequence length="363" mass="39937">MLGVTLCALPANNVVEPATPNEVKVFPSGAVAAIYQRTSNYDQDSSEEVTLSFSVDGKSFSSRTLKPLVQGGYQAQYFLRTESDYYAANHKTVVYKTNDSGQSWSPFPFASNFWGVVGNGDYHWVQFADVNSGIRFSSARTSDYTNYNSYMERTTDGGNAWDQTNLSSQFYSVSNVYLKSSQEVILIGTNQGQLGAYRIFYSNDAGRTFTQTNGSVSMYARIAFLDSLNGWVFSTSNPLLRTADGGLTWTSVVHNLTGGSFQVVKFLNTNNGYALYGPYQSYKFYKTTDGGANWTLIPLPFASGGLDGTFDAGAGKIFIAYKTKLFGSNDEFATYEEADPGLKLRKYSYSNAVVNPACLMYSL</sequence>
<evidence type="ECO:0008006" key="5">
    <source>
        <dbReference type="Google" id="ProtNLM"/>
    </source>
</evidence>
<organism evidence="1 4">
    <name type="scientific">Leptospira adleri</name>
    <dbReference type="NCBI Taxonomy" id="2023186"/>
    <lineage>
        <taxon>Bacteria</taxon>
        <taxon>Pseudomonadati</taxon>
        <taxon>Spirochaetota</taxon>
        <taxon>Spirochaetia</taxon>
        <taxon>Leptospirales</taxon>
        <taxon>Leptospiraceae</taxon>
        <taxon>Leptospira</taxon>
    </lineage>
</organism>
<protein>
    <recommendedName>
        <fullName evidence="5">Exo-alpha-sialidase</fullName>
    </recommendedName>
</protein>
<dbReference type="AlphaFoldDB" id="A0A2M9YRU8"/>
<gene>
    <name evidence="2" type="ORF">CH376_03610</name>
    <name evidence="1" type="ORF">CH380_05690</name>
</gene>
<dbReference type="Gene3D" id="2.130.10.10">
    <property type="entry name" value="YVTN repeat-like/Quinoprotein amine dehydrogenase"/>
    <property type="match status" value="1"/>
</dbReference>
<evidence type="ECO:0000313" key="3">
    <source>
        <dbReference type="Proteomes" id="UP000232149"/>
    </source>
</evidence>
<dbReference type="PANTHER" id="PTHR47199">
    <property type="entry name" value="PHOTOSYSTEM II STABILITY/ASSEMBLY FACTOR HCF136, CHLOROPLASTIC"/>
    <property type="match status" value="1"/>
</dbReference>
<evidence type="ECO:0000313" key="2">
    <source>
        <dbReference type="EMBL" id="PJZ63380.1"/>
    </source>
</evidence>
<name>A0A2M9YRU8_9LEPT</name>
<evidence type="ECO:0000313" key="1">
    <source>
        <dbReference type="EMBL" id="PJZ54257.1"/>
    </source>
</evidence>
<proteinExistence type="predicted"/>
<comment type="caution">
    <text evidence="1">The sequence shown here is derived from an EMBL/GenBank/DDBJ whole genome shotgun (WGS) entry which is preliminary data.</text>
</comment>
<reference evidence="3 4" key="1">
    <citation type="submission" date="2017-07" db="EMBL/GenBank/DDBJ databases">
        <title>Leptospira spp. isolated from tropical soils.</title>
        <authorList>
            <person name="Thibeaux R."/>
            <person name="Iraola G."/>
            <person name="Ferres I."/>
            <person name="Bierque E."/>
            <person name="Girault D."/>
            <person name="Soupe-Gilbert M.-E."/>
            <person name="Picardeau M."/>
            <person name="Goarant C."/>
        </authorList>
    </citation>
    <scope>NUCLEOTIDE SEQUENCE [LARGE SCALE GENOMIC DNA]</scope>
    <source>
        <strain evidence="1 4">FH2-B-C1</strain>
        <strain evidence="2 3">FH2-B-D1</strain>
    </source>
</reference>
<dbReference type="Proteomes" id="UP000232149">
    <property type="component" value="Unassembled WGS sequence"/>
</dbReference>
<dbReference type="InterPro" id="IPR015943">
    <property type="entry name" value="WD40/YVTN_repeat-like_dom_sf"/>
</dbReference>
<dbReference type="PANTHER" id="PTHR47199:SF2">
    <property type="entry name" value="PHOTOSYSTEM II STABILITY_ASSEMBLY FACTOR HCF136, CHLOROPLASTIC"/>
    <property type="match status" value="1"/>
</dbReference>
<dbReference type="EMBL" id="NPDU01000006">
    <property type="protein sequence ID" value="PJZ63380.1"/>
    <property type="molecule type" value="Genomic_DNA"/>
</dbReference>